<accession>A0A1D2VJ15</accession>
<dbReference type="Proteomes" id="UP000095038">
    <property type="component" value="Unassembled WGS sequence"/>
</dbReference>
<feature type="compositionally biased region" description="Polar residues" evidence="1">
    <location>
        <begin position="181"/>
        <end position="190"/>
    </location>
</feature>
<dbReference type="InParanoid" id="A0A1D2VJ15"/>
<proteinExistence type="predicted"/>
<feature type="compositionally biased region" description="Acidic residues" evidence="1">
    <location>
        <begin position="477"/>
        <end position="486"/>
    </location>
</feature>
<evidence type="ECO:0000313" key="3">
    <source>
        <dbReference type="Proteomes" id="UP000095038"/>
    </source>
</evidence>
<evidence type="ECO:0000313" key="2">
    <source>
        <dbReference type="EMBL" id="ODV61621.1"/>
    </source>
</evidence>
<feature type="compositionally biased region" description="Acidic residues" evidence="1">
    <location>
        <begin position="451"/>
        <end position="469"/>
    </location>
</feature>
<feature type="compositionally biased region" description="Basic and acidic residues" evidence="1">
    <location>
        <begin position="191"/>
        <end position="200"/>
    </location>
</feature>
<feature type="region of interest" description="Disordered" evidence="1">
    <location>
        <begin position="531"/>
        <end position="582"/>
    </location>
</feature>
<protein>
    <submittedName>
        <fullName evidence="2">Uncharacterized protein</fullName>
    </submittedName>
</protein>
<dbReference type="STRING" id="1344418.A0A1D2VJ15"/>
<dbReference type="PANTHER" id="PTHR23353:SF23">
    <property type="entry name" value="PROTEIN HAIRLESS"/>
    <property type="match status" value="1"/>
</dbReference>
<feature type="region of interest" description="Disordered" evidence="1">
    <location>
        <begin position="1241"/>
        <end position="1263"/>
    </location>
</feature>
<feature type="compositionally biased region" description="Basic and acidic residues" evidence="1">
    <location>
        <begin position="1241"/>
        <end position="1251"/>
    </location>
</feature>
<evidence type="ECO:0000256" key="1">
    <source>
        <dbReference type="SAM" id="MobiDB-lite"/>
    </source>
</evidence>
<dbReference type="RefSeq" id="XP_020047928.1">
    <property type="nucleotide sequence ID" value="XM_020189199.1"/>
</dbReference>
<dbReference type="FunCoup" id="A0A1D2VJ15">
    <property type="interactions" value="77"/>
</dbReference>
<organism evidence="2 3">
    <name type="scientific">Ascoidea rubescens DSM 1968</name>
    <dbReference type="NCBI Taxonomy" id="1344418"/>
    <lineage>
        <taxon>Eukaryota</taxon>
        <taxon>Fungi</taxon>
        <taxon>Dikarya</taxon>
        <taxon>Ascomycota</taxon>
        <taxon>Saccharomycotina</taxon>
        <taxon>Saccharomycetes</taxon>
        <taxon>Ascoideaceae</taxon>
        <taxon>Ascoidea</taxon>
    </lineage>
</organism>
<feature type="compositionally biased region" description="Basic residues" evidence="1">
    <location>
        <begin position="201"/>
        <end position="210"/>
    </location>
</feature>
<gene>
    <name evidence="2" type="ORF">ASCRUDRAFT_143714</name>
</gene>
<keyword evidence="3" id="KW-1185">Reference proteome</keyword>
<dbReference type="OrthoDB" id="3980110at2759"/>
<feature type="region of interest" description="Disordered" evidence="1">
    <location>
        <begin position="451"/>
        <end position="499"/>
    </location>
</feature>
<dbReference type="GeneID" id="30962835"/>
<dbReference type="PANTHER" id="PTHR23353">
    <property type="entry name" value="RAB-GAP/TBC-RELATED"/>
    <property type="match status" value="1"/>
</dbReference>
<name>A0A1D2VJ15_9ASCO</name>
<dbReference type="EMBL" id="KV454479">
    <property type="protein sequence ID" value="ODV61621.1"/>
    <property type="molecule type" value="Genomic_DNA"/>
</dbReference>
<feature type="region of interest" description="Disordered" evidence="1">
    <location>
        <begin position="181"/>
        <end position="237"/>
    </location>
</feature>
<sequence>MKIELNNNGSNGQTASQHDSNCIDVDNLDFQSTFNILSFQLKRQKVLLNLLNFNRYYPQNSKNLSLLASLLIGLSDRITQPQNDNNSYNLSIDKISDFLINLSLFIAATQQNKIVSWDSPAKNFELAFLFAQIIESILRFLNCLGNDELIDSIDIFPECIDDENDSRNDISVTESSIDQIINRDNNSANNKTEHEFDNKNKKIQSKKKSKKETNDTVSITTHDTKDNDSADTETNSISNESPVFTEFAKINNSFVSIYDPSFYKNWLPSQSISSLDLEIYFNIISLSILSISKLFGSQKGIYQNPFLILFIRLWKKFTKLLLLSLHIDRKNEILQNTTIGTPKIIYSMARGCSSVRYILSAILNQNLDLRFHDLVHESFNAFTFPIARKFIDGGSLKIETELLLDALLSHGFEFNKVSNLLLNLDKDDQYDVDLKYMFEFEDHLYNYTVEISDDDDEDDDDDDDDDNIDEDNHINNNDEENSDYDFDTNYHNENNDNEENFSDTLVYQHYFNKFINNNRKVMIKNEITNNLNINDNDDNNDNNITNNEFGAQDNQNNYSSDPIDENSIDGNSEADLSDPPNNNYNIINNNFNNENIKNTKNINNTNNNALIGQYFKYSNNYIHCDCVFEDSDESDEDLEKMELLVVHDLGPGKGEIHQQSFTFNKQEIFNSDSNIFTNINKINNKISKNFKDQHSNKNTKISEIDNEKHLSDINNTEQNINTDNFKMNKESQKMFENLPNNSKMMIFNALEKEKEEIKNKTRLNNTNSSKQQAVSELGITRKLETKKNQFSKTIDSNNIKTLKLSCISNTTIDNTAFNIIMRSKIESINNIVKNNLKFFPEKMEESDKNININLGQKPDDISDNNFKFIAKLNNEDEMVLDLSGDRRDVPRGMNIFFNPLRNLDTANCMAWKELSEAFDKMAQEPVSDKLGEQVVSTIARCIKLDHEMNVKRSLLSLKDMIVDSNKIGENDINKDSHLGNIPGLCHMENNHNYGEDDDNDDYDDNQMVTFEKIYDRWFYDSIFEPILRYNPDIACAMMDEMLMAQGYRRPLIWFISHLEISQSLVNYIHELTIRERGNWNDYKYDYGELKNKKLLFSREGLLELSDVEVNMLLHEFFSNAGVYLTKDFDIEIDESFDTNSGKHNDKRINGKFNPNNSSKGHIDGQVVHENNAGENYKSITNFLDAKRLVSIICLMIKSLADKKVISLKDEDYQIELQILLIDWVGILPAARELYFYMRNNGKDSSNKTKTESDDDDDDDASKNRVQCSSDLVSEYQALLEEDAVDDVSIPLTPEENKKLDEITNELVRQLEKRAVGGNREVLQNLHQFKRFLKERNEKKAIMVMLD</sequence>
<dbReference type="InterPro" id="IPR053019">
    <property type="entry name" value="GATA_zinc_finger"/>
</dbReference>
<reference evidence="3" key="1">
    <citation type="submission" date="2016-05" db="EMBL/GenBank/DDBJ databases">
        <title>Comparative genomics of biotechnologically important yeasts.</title>
        <authorList>
            <consortium name="DOE Joint Genome Institute"/>
            <person name="Riley R."/>
            <person name="Haridas S."/>
            <person name="Wolfe K.H."/>
            <person name="Lopes M.R."/>
            <person name="Hittinger C.T."/>
            <person name="Goker M."/>
            <person name="Salamov A."/>
            <person name="Wisecaver J."/>
            <person name="Long T.M."/>
            <person name="Aerts A.L."/>
            <person name="Barry K."/>
            <person name="Choi C."/>
            <person name="Clum A."/>
            <person name="Coughlan A.Y."/>
            <person name="Deshpande S."/>
            <person name="Douglass A.P."/>
            <person name="Hanson S.J."/>
            <person name="Klenk H.-P."/>
            <person name="Labutti K."/>
            <person name="Lapidus A."/>
            <person name="Lindquist E."/>
            <person name="Lipzen A."/>
            <person name="Meier-Kolthoff J.P."/>
            <person name="Ohm R.A."/>
            <person name="Otillar R.P."/>
            <person name="Pangilinan J."/>
            <person name="Peng Y."/>
            <person name="Rokas A."/>
            <person name="Rosa C.A."/>
            <person name="Scheuner C."/>
            <person name="Sibirny A.A."/>
            <person name="Slot J.C."/>
            <person name="Stielow J.B."/>
            <person name="Sun H."/>
            <person name="Kurtzman C.P."/>
            <person name="Blackwell M."/>
            <person name="Grigoriev I.V."/>
            <person name="Jeffries T.W."/>
        </authorList>
    </citation>
    <scope>NUCLEOTIDE SEQUENCE [LARGE SCALE GENOMIC DNA]</scope>
    <source>
        <strain evidence="3">DSM 1968</strain>
    </source>
</reference>